<dbReference type="EMBL" id="BMAU01021254">
    <property type="protein sequence ID" value="GFY05551.1"/>
    <property type="molecule type" value="Genomic_DNA"/>
</dbReference>
<evidence type="ECO:0000313" key="1">
    <source>
        <dbReference type="EMBL" id="GFY05551.1"/>
    </source>
</evidence>
<name>A0A8X6S4B9_TRICX</name>
<reference evidence="1" key="1">
    <citation type="submission" date="2020-08" db="EMBL/GenBank/DDBJ databases">
        <title>Multicomponent nature underlies the extraordinary mechanical properties of spider dragline silk.</title>
        <authorList>
            <person name="Kono N."/>
            <person name="Nakamura H."/>
            <person name="Mori M."/>
            <person name="Yoshida Y."/>
            <person name="Ohtoshi R."/>
            <person name="Malay A.D."/>
            <person name="Moran D.A.P."/>
            <person name="Tomita M."/>
            <person name="Numata K."/>
            <person name="Arakawa K."/>
        </authorList>
    </citation>
    <scope>NUCLEOTIDE SEQUENCE</scope>
</reference>
<gene>
    <name evidence="1" type="primary">NCL1_57192</name>
    <name evidence="1" type="ORF">TNCV_4370611</name>
</gene>
<dbReference type="AlphaFoldDB" id="A0A8X6S4B9"/>
<dbReference type="Proteomes" id="UP000887159">
    <property type="component" value="Unassembled WGS sequence"/>
</dbReference>
<keyword evidence="2" id="KW-1185">Reference proteome</keyword>
<sequence>MEATFLNSPKIWRYHIFGDGRKDDQLSYEGDLRGTMFSAIDRVTAEIRERFQQLQNLAQKYAFLKPEVILSMDELNLDQAPQDINKEEF</sequence>
<evidence type="ECO:0000313" key="2">
    <source>
        <dbReference type="Proteomes" id="UP000887159"/>
    </source>
</evidence>
<organism evidence="1 2">
    <name type="scientific">Trichonephila clavipes</name>
    <name type="common">Golden silk orbweaver</name>
    <name type="synonym">Nephila clavipes</name>
    <dbReference type="NCBI Taxonomy" id="2585209"/>
    <lineage>
        <taxon>Eukaryota</taxon>
        <taxon>Metazoa</taxon>
        <taxon>Ecdysozoa</taxon>
        <taxon>Arthropoda</taxon>
        <taxon>Chelicerata</taxon>
        <taxon>Arachnida</taxon>
        <taxon>Araneae</taxon>
        <taxon>Araneomorphae</taxon>
        <taxon>Entelegynae</taxon>
        <taxon>Araneoidea</taxon>
        <taxon>Nephilidae</taxon>
        <taxon>Trichonephila</taxon>
    </lineage>
</organism>
<protein>
    <submittedName>
        <fullName evidence="1">Uncharacterized protein</fullName>
    </submittedName>
</protein>
<accession>A0A8X6S4B9</accession>
<comment type="caution">
    <text evidence="1">The sequence shown here is derived from an EMBL/GenBank/DDBJ whole genome shotgun (WGS) entry which is preliminary data.</text>
</comment>
<proteinExistence type="predicted"/>